<name>N4WCC8_9BACI</name>
<dbReference type="GO" id="GO:0003676">
    <property type="term" value="F:nucleic acid binding"/>
    <property type="evidence" value="ECO:0007669"/>
    <property type="project" value="InterPro"/>
</dbReference>
<accession>N4WCC8</accession>
<dbReference type="EMBL" id="APML01000027">
    <property type="protein sequence ID" value="ENH96899.1"/>
    <property type="molecule type" value="Genomic_DNA"/>
</dbReference>
<dbReference type="AlphaFoldDB" id="N4WCC8"/>
<evidence type="ECO:0000313" key="1">
    <source>
        <dbReference type="EMBL" id="ENH96899.1"/>
    </source>
</evidence>
<dbReference type="STRING" id="1308866.J416_08302"/>
<comment type="caution">
    <text evidence="1">The sequence shown here is derived from an EMBL/GenBank/DDBJ whole genome shotgun (WGS) entry which is preliminary data.</text>
</comment>
<keyword evidence="2" id="KW-1185">Reference proteome</keyword>
<gene>
    <name evidence="1" type="ORF">J416_08302</name>
</gene>
<proteinExistence type="predicted"/>
<dbReference type="InterPro" id="IPR036397">
    <property type="entry name" value="RNaseH_sf"/>
</dbReference>
<dbReference type="PATRIC" id="fig|1308866.3.peg.1681"/>
<sequence>MGSRHTEVTPGSLKKFITGDGNASKDNLILPLYKKFKYEHDSDNVRDAYVLAQIGRYIDGLDTPTRYQEAVLKKVIG</sequence>
<dbReference type="Gene3D" id="3.30.420.10">
    <property type="entry name" value="Ribonuclease H-like superfamily/Ribonuclease H"/>
    <property type="match status" value="1"/>
</dbReference>
<evidence type="ECO:0000313" key="2">
    <source>
        <dbReference type="Proteomes" id="UP000012283"/>
    </source>
</evidence>
<protein>
    <submittedName>
        <fullName evidence="1">Uncharacterized protein</fullName>
    </submittedName>
</protein>
<dbReference type="eggNOG" id="ENOG50324KK">
    <property type="taxonomic scope" value="Bacteria"/>
</dbReference>
<dbReference type="Proteomes" id="UP000012283">
    <property type="component" value="Unassembled WGS sequence"/>
</dbReference>
<reference evidence="1 2" key="1">
    <citation type="submission" date="2013-03" db="EMBL/GenBank/DDBJ databases">
        <title>Draft genome sequence of Gracibacillus halophilus YIM-C55.5, a moderately halophilic and thermophilic organism from the Xiaochaidamu salt lake.</title>
        <authorList>
            <person name="Sugumar T."/>
            <person name="Polireddy D.R."/>
            <person name="Antony A."/>
            <person name="Madhava Y.R."/>
            <person name="Sivakumar N."/>
        </authorList>
    </citation>
    <scope>NUCLEOTIDE SEQUENCE [LARGE SCALE GENOMIC DNA]</scope>
    <source>
        <strain evidence="1 2">YIM-C55.5</strain>
    </source>
</reference>
<organism evidence="1 2">
    <name type="scientific">Gracilibacillus halophilus YIM-C55.5</name>
    <dbReference type="NCBI Taxonomy" id="1308866"/>
    <lineage>
        <taxon>Bacteria</taxon>
        <taxon>Bacillati</taxon>
        <taxon>Bacillota</taxon>
        <taxon>Bacilli</taxon>
        <taxon>Bacillales</taxon>
        <taxon>Bacillaceae</taxon>
        <taxon>Gracilibacillus</taxon>
    </lineage>
</organism>